<dbReference type="Gene3D" id="1.10.10.10">
    <property type="entry name" value="Winged helix-like DNA-binding domain superfamily/Winged helix DNA-binding domain"/>
    <property type="match status" value="2"/>
</dbReference>
<dbReference type="InterPro" id="IPR036388">
    <property type="entry name" value="WH-like_DNA-bd_sf"/>
</dbReference>
<keyword evidence="2" id="KW-0175">Coiled coil</keyword>
<dbReference type="KEGG" id="aps:CFPG_P3-9"/>
<proteinExistence type="inferred from homology"/>
<dbReference type="AlphaFoldDB" id="B6YSC3"/>
<dbReference type="Pfam" id="PF21205">
    <property type="entry name" value="Rep3_C"/>
    <property type="match status" value="1"/>
</dbReference>
<evidence type="ECO:0000259" key="3">
    <source>
        <dbReference type="Pfam" id="PF01051"/>
    </source>
</evidence>
<geneLocation type="plasmid" evidence="4 5">
    <name>pCFPG3</name>
</geneLocation>
<name>B6YSC3_AZOPC</name>
<evidence type="ECO:0000313" key="5">
    <source>
        <dbReference type="Proteomes" id="UP000000723"/>
    </source>
</evidence>
<accession>B6YSC3</accession>
<reference evidence="5" key="1">
    <citation type="journal article" date="2008" name="Science">
        <title>Genome of an endosymbiont coupling N2 fixation to cellulolysis within RT protist cells in termite gut.</title>
        <authorList>
            <person name="Hongoh Y."/>
            <person name="Sharma V.K."/>
            <person name="Prakash T."/>
            <person name="Noda S."/>
            <person name="Toh H."/>
            <person name="Taylor T.D."/>
            <person name="Kudo T."/>
            <person name="Sakaki Y."/>
            <person name="Toyoda A."/>
            <person name="Hattori M."/>
            <person name="Ohkuma M."/>
        </authorList>
    </citation>
    <scope>NUCLEOTIDE SEQUENCE [LARGE SCALE GENOMIC DNA]</scope>
    <source>
        <plasmid evidence="5">pCFPG3</plasmid>
    </source>
</reference>
<dbReference type="OrthoDB" id="3035199at2"/>
<organism evidence="4 5">
    <name type="scientific">Azobacteroides pseudotrichonymphae genomovar. CFP2</name>
    <dbReference type="NCBI Taxonomy" id="511995"/>
    <lineage>
        <taxon>Bacteria</taxon>
        <taxon>Pseudomonadati</taxon>
        <taxon>Bacteroidota</taxon>
        <taxon>Bacteroidia</taxon>
        <taxon>Bacteroidales</taxon>
        <taxon>Candidatus Azobacteroides</taxon>
    </lineage>
</organism>
<keyword evidence="4" id="KW-0614">Plasmid</keyword>
<dbReference type="EMBL" id="AP010659">
    <property type="protein sequence ID" value="BAG84095.1"/>
    <property type="molecule type" value="Genomic_DNA"/>
</dbReference>
<feature type="domain" description="Initiator Rep protein WH1" evidence="3">
    <location>
        <begin position="24"/>
        <end position="179"/>
    </location>
</feature>
<sequence length="439" mass="52175">MSGTVIHKPPNLSINPFSTSSKDIIQSYIVTTARYDFSVHEKRILYRIIECLQYQLKGKHLDKNFMISPDLYGMVRVTLPLSYLNPKKGKHISEDVKEALKTLQKKMIQYEDNGQCKEVKLIEPPIEQPLILGREVSFLLHQDAYELLLNFPKGFKRYELKTAMEFNSVYAMRFYELLSGQKKPLTYSTEKLKTMLKLENKYRDIRTFISRIIDHSKKELDQKSPYTFTYELEHEKERNQKGRKKISNIKFIPIYQPEHRNTDLALQEEQRSLDLSVALRPKELNIFLELGFSENELKTRHFVVIQDLHKAKEMDFRFPIFDMIDYVKKKENPRIYLITTLKNQIKEWKKKFQEQEENKLSEAAMKVKKERQRKQDKIIAFLQNCTTIPNSTFENEREQIIERIHDKGGILYLRKIYAACNGDKDRIMKKLMDNKIITK</sequence>
<keyword evidence="5" id="KW-1185">Reference proteome</keyword>
<dbReference type="InterPro" id="IPR000525">
    <property type="entry name" value="Initiator_Rep_WH1"/>
</dbReference>
<evidence type="ECO:0000256" key="2">
    <source>
        <dbReference type="SAM" id="Coils"/>
    </source>
</evidence>
<dbReference type="InterPro" id="IPR036390">
    <property type="entry name" value="WH_DNA-bd_sf"/>
</dbReference>
<dbReference type="GO" id="GO:0003887">
    <property type="term" value="F:DNA-directed DNA polymerase activity"/>
    <property type="evidence" value="ECO:0007669"/>
    <property type="project" value="InterPro"/>
</dbReference>
<feature type="coiled-coil region" evidence="2">
    <location>
        <begin position="338"/>
        <end position="373"/>
    </location>
</feature>
<comment type="similarity">
    <text evidence="1">Belongs to the initiator RepB protein family.</text>
</comment>
<evidence type="ECO:0000313" key="4">
    <source>
        <dbReference type="EMBL" id="BAG84095.1"/>
    </source>
</evidence>
<dbReference type="Proteomes" id="UP000000723">
    <property type="component" value="Plasmid pCFPG3"/>
</dbReference>
<gene>
    <name evidence="4" type="ordered locus">CFPG_P3-9</name>
</gene>
<dbReference type="Pfam" id="PF01051">
    <property type="entry name" value="Rep3_N"/>
    <property type="match status" value="1"/>
</dbReference>
<protein>
    <submittedName>
        <fullName evidence="4">Replication protein A</fullName>
    </submittedName>
</protein>
<evidence type="ECO:0000256" key="1">
    <source>
        <dbReference type="ARBA" id="ARBA00038283"/>
    </source>
</evidence>
<dbReference type="GO" id="GO:0006270">
    <property type="term" value="P:DNA replication initiation"/>
    <property type="evidence" value="ECO:0007669"/>
    <property type="project" value="InterPro"/>
</dbReference>
<dbReference type="HOGENOM" id="CLU_038548_1_0_10"/>
<dbReference type="SUPFAM" id="SSF46785">
    <property type="entry name" value="Winged helix' DNA-binding domain"/>
    <property type="match status" value="2"/>
</dbReference>